<sequence length="369" mass="41476">MSSALVAAGQISFHLRLIRRPRNRASKGFPLFQKIGEHLALHQRLRQSLTDQGQEKADQKIRRNRDGFVIVIDDSAVHSHRQTGLPEMRTPSSLFAAPDSTGIGLRPPHYQQILRERPHVGWFEVHSENYFGAGGQPLHYLERIRDAYPLSLHGVGLSLGSTGPLDKEHLRHLGDLVSRVQPALVSEHLSWGRVGPRHLNDLLPLPYTDEALDVVCDHIDELQESLQRQILIENISSYVQFRHSTLPEAEFIAQVVRRTDCGILLDVNNLYVNGVNNDIDPETYLDALPVDAIREIHLAGHDRVGTLLIDTHGTRVAPAVWELYVRALDRFGTVPTLIEWDTDIPPLEVLLEESSHAATLMRARHALAS</sequence>
<dbReference type="SUPFAM" id="SSF51658">
    <property type="entry name" value="Xylose isomerase-like"/>
    <property type="match status" value="1"/>
</dbReference>
<dbReference type="InterPro" id="IPR007801">
    <property type="entry name" value="MbnB/TglH/ChrH"/>
</dbReference>
<evidence type="ECO:0000313" key="3">
    <source>
        <dbReference type="EMBL" id="MEM5339785.1"/>
    </source>
</evidence>
<dbReference type="Gene3D" id="3.20.20.150">
    <property type="entry name" value="Divalent-metal-dependent TIM barrel enzymes"/>
    <property type="match status" value="1"/>
</dbReference>
<dbReference type="NCBIfam" id="NF003818">
    <property type="entry name" value="PRK05409.1"/>
    <property type="match status" value="1"/>
</dbReference>
<reference evidence="3 4" key="1">
    <citation type="submission" date="2024-01" db="EMBL/GenBank/DDBJ databases">
        <title>The diversity of rhizobia nodulating Mimosa spp. in eleven states of Brazil covering several biomes is determined by host plant, location, and edaphic factors.</title>
        <authorList>
            <person name="Rouws L."/>
            <person name="Barauna A."/>
            <person name="Beukes C."/>
            <person name="De Faria S.M."/>
            <person name="Gross E."/>
            <person name="Dos Reis Junior F.B."/>
            <person name="Simon M."/>
            <person name="Maluk M."/>
            <person name="Odee D.W."/>
            <person name="Kenicer G."/>
            <person name="Young J.P.W."/>
            <person name="Reis V.M."/>
            <person name="Zilli J."/>
            <person name="James E.K."/>
        </authorList>
    </citation>
    <scope>NUCLEOTIDE SEQUENCE [LARGE SCALE GENOMIC DNA]</scope>
    <source>
        <strain evidence="3 4">JPY530</strain>
    </source>
</reference>
<protein>
    <recommendedName>
        <fullName evidence="1">UPF0276 protein V4C56_09100</fullName>
    </recommendedName>
</protein>
<proteinExistence type="inferred from homology"/>
<feature type="region of interest" description="Disordered" evidence="2">
    <location>
        <begin position="81"/>
        <end position="100"/>
    </location>
</feature>
<dbReference type="PANTHER" id="PTHR42194:SF1">
    <property type="entry name" value="UPF0276 PROTEIN HI_1600"/>
    <property type="match status" value="1"/>
</dbReference>
<dbReference type="PANTHER" id="PTHR42194">
    <property type="entry name" value="UPF0276 PROTEIN HI_1600"/>
    <property type="match status" value="1"/>
</dbReference>
<evidence type="ECO:0000256" key="1">
    <source>
        <dbReference type="HAMAP-Rule" id="MF_00697"/>
    </source>
</evidence>
<dbReference type="HAMAP" id="MF_00697">
    <property type="entry name" value="UPF0276"/>
    <property type="match status" value="1"/>
</dbReference>
<dbReference type="Proteomes" id="UP001481677">
    <property type="component" value="Unassembled WGS sequence"/>
</dbReference>
<dbReference type="InterPro" id="IPR036237">
    <property type="entry name" value="Xyl_isomerase-like_sf"/>
</dbReference>
<name>A0ABU9QYN3_9BURK</name>
<gene>
    <name evidence="3" type="ORF">V4C56_09100</name>
</gene>
<comment type="similarity">
    <text evidence="1">Belongs to the UPF0276 family.</text>
</comment>
<accession>A0ABU9QYN3</accession>
<keyword evidence="4" id="KW-1185">Reference proteome</keyword>
<evidence type="ECO:0000313" key="4">
    <source>
        <dbReference type="Proteomes" id="UP001481677"/>
    </source>
</evidence>
<dbReference type="RefSeq" id="WP_338048167.1">
    <property type="nucleotide sequence ID" value="NZ_JAZHFZ010000013.1"/>
</dbReference>
<dbReference type="Pfam" id="PF05114">
    <property type="entry name" value="MbnB_TglH_ChrH"/>
    <property type="match status" value="1"/>
</dbReference>
<dbReference type="EMBL" id="JAZHGA010000005">
    <property type="protein sequence ID" value="MEM5339785.1"/>
    <property type="molecule type" value="Genomic_DNA"/>
</dbReference>
<organism evidence="3 4">
    <name type="scientific">Paraburkholderia azotifigens</name>
    <dbReference type="NCBI Taxonomy" id="2057004"/>
    <lineage>
        <taxon>Bacteria</taxon>
        <taxon>Pseudomonadati</taxon>
        <taxon>Pseudomonadota</taxon>
        <taxon>Betaproteobacteria</taxon>
        <taxon>Burkholderiales</taxon>
        <taxon>Burkholderiaceae</taxon>
        <taxon>Paraburkholderia</taxon>
    </lineage>
</organism>
<comment type="caution">
    <text evidence="3">The sequence shown here is derived from an EMBL/GenBank/DDBJ whole genome shotgun (WGS) entry which is preliminary data.</text>
</comment>
<evidence type="ECO:0000256" key="2">
    <source>
        <dbReference type="SAM" id="MobiDB-lite"/>
    </source>
</evidence>